<organism evidence="1 2">
    <name type="scientific">Candidatus Megaera venefica</name>
    <dbReference type="NCBI Taxonomy" id="2055910"/>
    <lineage>
        <taxon>Bacteria</taxon>
        <taxon>Pseudomonadati</taxon>
        <taxon>Pseudomonadota</taxon>
        <taxon>Alphaproteobacteria</taxon>
        <taxon>Rickettsiales</taxon>
        <taxon>Rickettsiaceae</taxon>
        <taxon>Candidatus Megaera</taxon>
    </lineage>
</organism>
<dbReference type="EMBL" id="JARJFB010000084">
    <property type="protein sequence ID" value="MEA0971121.1"/>
    <property type="molecule type" value="Genomic_DNA"/>
</dbReference>
<keyword evidence="2" id="KW-1185">Reference proteome</keyword>
<comment type="caution">
    <text evidence="1">The sequence shown here is derived from an EMBL/GenBank/DDBJ whole genome shotgun (WGS) entry which is preliminary data.</text>
</comment>
<name>A0ABU5ND98_9RICK</name>
<reference evidence="1 2" key="1">
    <citation type="submission" date="2023-03" db="EMBL/GenBank/DDBJ databases">
        <title>Host association and intracellularity evolved multiple times independently in the Rickettsiales.</title>
        <authorList>
            <person name="Castelli M."/>
            <person name="Nardi T."/>
            <person name="Gammuto L."/>
            <person name="Bellinzona G."/>
            <person name="Sabaneyeva E."/>
            <person name="Potekhin A."/>
            <person name="Serra V."/>
            <person name="Petroni G."/>
            <person name="Sassera D."/>
        </authorList>
    </citation>
    <scope>NUCLEOTIDE SEQUENCE [LARGE SCALE GENOMIC DNA]</scope>
    <source>
        <strain evidence="1 2">Sr 2-6</strain>
    </source>
</reference>
<sequence length="72" mass="8301">MKPIDKEDTINKSILLNWLYSADKELPLSELGKWIEARTGGKYTLIKKEQETDIAAMKIVTEHLNNKTQINK</sequence>
<accession>A0ABU5ND98</accession>
<gene>
    <name evidence="1" type="ORF">Megvenef_01094</name>
</gene>
<dbReference type="Proteomes" id="UP001291687">
    <property type="component" value="Unassembled WGS sequence"/>
</dbReference>
<evidence type="ECO:0000313" key="1">
    <source>
        <dbReference type="EMBL" id="MEA0971121.1"/>
    </source>
</evidence>
<proteinExistence type="predicted"/>
<evidence type="ECO:0000313" key="2">
    <source>
        <dbReference type="Proteomes" id="UP001291687"/>
    </source>
</evidence>
<protein>
    <submittedName>
        <fullName evidence="1">Uncharacterized protein</fullName>
    </submittedName>
</protein>
<dbReference type="RefSeq" id="WP_322777022.1">
    <property type="nucleotide sequence ID" value="NZ_JARJFB010000084.1"/>
</dbReference>